<protein>
    <recommendedName>
        <fullName evidence="3">Apoptin</fullName>
    </recommendedName>
</protein>
<feature type="compositionally biased region" description="Polar residues" evidence="11">
    <location>
        <begin position="52"/>
        <end position="65"/>
    </location>
</feature>
<evidence type="ECO:0000256" key="5">
    <source>
        <dbReference type="ARBA" id="ARBA00022504"/>
    </source>
</evidence>
<dbReference type="InterPro" id="IPR006858">
    <property type="entry name" value="CAV_VP3"/>
</dbReference>
<proteinExistence type="inferred from homology"/>
<keyword evidence="9" id="KW-0053">Apoptosis</keyword>
<evidence type="ECO:0000256" key="10">
    <source>
        <dbReference type="ARBA" id="ARBA00025600"/>
    </source>
</evidence>
<feature type="compositionally biased region" description="Basic residues" evidence="11">
    <location>
        <begin position="98"/>
        <end position="108"/>
    </location>
</feature>
<sequence length="108" mass="12068">MESTLLTSSAMSAGTNSKILLIGIGPTTIELLLPGSATVKLLTVRSVPVPHSETTGTRLMQQLQRTPRHRQTWTPLQSYEQENEPEERSSQGRENRRPRGTARKSIRM</sequence>
<evidence type="ECO:0000256" key="8">
    <source>
        <dbReference type="ARBA" id="ARBA00022581"/>
    </source>
</evidence>
<reference evidence="12" key="1">
    <citation type="journal article" date="2018" name="Virology">
        <title>Severe neurologic disease and chick mortality in crested screamers (Chauna torquata) infected with a novel Gyrovirus.</title>
        <authorList>
            <person name="Goldberg T.L."/>
            <person name="Clyde V.L."/>
            <person name="Gendron-Fitzpatrick A."/>
            <person name="Sibley S.D."/>
            <person name="Wallace R."/>
        </authorList>
    </citation>
    <scope>NUCLEOTIDE SEQUENCE</scope>
    <source>
        <strain evidence="12">GyV10.2</strain>
    </source>
</reference>
<dbReference type="GO" id="GO:0052151">
    <property type="term" value="P:symbiont-mediated activation of host apoptosis"/>
    <property type="evidence" value="ECO:0007669"/>
    <property type="project" value="InterPro"/>
</dbReference>
<keyword evidence="7" id="KW-1048">Host nucleus</keyword>
<accession>A0A2U9N7A6</accession>
<gene>
    <name evidence="12" type="primary">VP3</name>
</gene>
<organism evidence="12">
    <name type="scientific">Gyrovirus 10</name>
    <dbReference type="NCBI Taxonomy" id="2218660"/>
    <lineage>
        <taxon>Viruses</taxon>
        <taxon>Monodnaviria</taxon>
        <taxon>Shotokuvirae</taxon>
        <taxon>Commensaviricota</taxon>
        <taxon>Cardeaviricetes</taxon>
        <taxon>Sanitavirales</taxon>
        <taxon>Anelloviridae</taxon>
        <taxon>Gyrovirus</taxon>
        <taxon>Gyrovirus chauna1</taxon>
    </lineage>
</organism>
<evidence type="ECO:0000256" key="4">
    <source>
        <dbReference type="ARBA" id="ARBA00022444"/>
    </source>
</evidence>
<keyword evidence="5" id="KW-1121">Modulation of host cell cycle by virus</keyword>
<dbReference type="GO" id="GO:0042025">
    <property type="term" value="C:host cell nucleus"/>
    <property type="evidence" value="ECO:0007669"/>
    <property type="project" value="UniProtKB-SubCell"/>
</dbReference>
<comment type="function">
    <text evidence="10">May act as transcriptional regulator. Induces apoptosis in infected cells. Element of infectious replication cycle.</text>
</comment>
<evidence type="ECO:0000313" key="12">
    <source>
        <dbReference type="EMBL" id="AWT08466.1"/>
    </source>
</evidence>
<name>A0A2U9N7A6_9VIRU</name>
<evidence type="ECO:0000256" key="1">
    <source>
        <dbReference type="ARBA" id="ARBA00004147"/>
    </source>
</evidence>
<comment type="subcellular location">
    <subcellularLocation>
        <location evidence="1">Host nucleus</location>
    </subcellularLocation>
</comment>
<evidence type="ECO:0000256" key="6">
    <source>
        <dbReference type="ARBA" id="ARBA00022518"/>
    </source>
</evidence>
<evidence type="ECO:0000256" key="2">
    <source>
        <dbReference type="ARBA" id="ARBA00007969"/>
    </source>
</evidence>
<feature type="region of interest" description="Disordered" evidence="11">
    <location>
        <begin position="50"/>
        <end position="108"/>
    </location>
</feature>
<dbReference type="EMBL" id="MH016741">
    <property type="protein sequence ID" value="AWT08466.1"/>
    <property type="molecule type" value="Genomic_DNA"/>
</dbReference>
<feature type="compositionally biased region" description="Basic and acidic residues" evidence="11">
    <location>
        <begin position="86"/>
        <end position="97"/>
    </location>
</feature>
<keyword evidence="6" id="KW-0244">Early protein</keyword>
<evidence type="ECO:0000256" key="9">
    <source>
        <dbReference type="ARBA" id="ARBA00022703"/>
    </source>
</evidence>
<evidence type="ECO:0000256" key="7">
    <source>
        <dbReference type="ARBA" id="ARBA00022562"/>
    </source>
</evidence>
<dbReference type="Pfam" id="PF04771">
    <property type="entry name" value="CAV_VP3"/>
    <property type="match status" value="1"/>
</dbReference>
<comment type="similarity">
    <text evidence="2">Belongs to the gyrovirus apoptin family.</text>
</comment>
<evidence type="ECO:0000256" key="3">
    <source>
        <dbReference type="ARBA" id="ARBA00018720"/>
    </source>
</evidence>
<keyword evidence="8" id="KW-0945">Host-virus interaction</keyword>
<evidence type="ECO:0000256" key="11">
    <source>
        <dbReference type="SAM" id="MobiDB-lite"/>
    </source>
</evidence>
<keyword evidence="4" id="KW-1098">Inhibition of host mitotic exit by virus</keyword>
<dbReference type="GO" id="GO:0039593">
    <property type="term" value="P:symbiont-mediated perturbation of host exit from mitosis"/>
    <property type="evidence" value="ECO:0007669"/>
    <property type="project" value="UniProtKB-KW"/>
</dbReference>